<keyword evidence="2 4" id="KW-0378">Hydrolase</keyword>
<keyword evidence="5" id="KW-1185">Reference proteome</keyword>
<dbReference type="PROSITE" id="PS00893">
    <property type="entry name" value="NUDIX_BOX"/>
    <property type="match status" value="1"/>
</dbReference>
<comment type="cofactor">
    <cofactor evidence="1">
        <name>Mg(2+)</name>
        <dbReference type="ChEBI" id="CHEBI:18420"/>
    </cofactor>
</comment>
<evidence type="ECO:0000256" key="1">
    <source>
        <dbReference type="ARBA" id="ARBA00001946"/>
    </source>
</evidence>
<evidence type="ECO:0000259" key="3">
    <source>
        <dbReference type="PROSITE" id="PS51462"/>
    </source>
</evidence>
<dbReference type="EMBL" id="JANKHG010000017">
    <property type="protein sequence ID" value="MCR2747034.1"/>
    <property type="molecule type" value="Genomic_DNA"/>
</dbReference>
<evidence type="ECO:0000256" key="2">
    <source>
        <dbReference type="ARBA" id="ARBA00022801"/>
    </source>
</evidence>
<dbReference type="InterPro" id="IPR000086">
    <property type="entry name" value="NUDIX_hydrolase_dom"/>
</dbReference>
<dbReference type="PANTHER" id="PTHR43222:SF2">
    <property type="entry name" value="NUDIX HYDROLASE 23, CHLOROPLASTIC"/>
    <property type="match status" value="1"/>
</dbReference>
<protein>
    <submittedName>
        <fullName evidence="4">NUDIX hydrolase</fullName>
    </submittedName>
</protein>
<dbReference type="Proteomes" id="UP001165267">
    <property type="component" value="Unassembled WGS sequence"/>
</dbReference>
<dbReference type="PANTHER" id="PTHR43222">
    <property type="entry name" value="NUDIX HYDROLASE 23"/>
    <property type="match status" value="1"/>
</dbReference>
<comment type="caution">
    <text evidence="4">The sequence shown here is derived from an EMBL/GenBank/DDBJ whole genome shotgun (WGS) entry which is preliminary data.</text>
</comment>
<proteinExistence type="predicted"/>
<feature type="domain" description="Nudix hydrolase" evidence="3">
    <location>
        <begin position="36"/>
        <end position="159"/>
    </location>
</feature>
<gene>
    <name evidence="4" type="ORF">NSP04_10280</name>
</gene>
<dbReference type="RefSeq" id="WP_257512238.1">
    <property type="nucleotide sequence ID" value="NZ_JANKHG010000017.1"/>
</dbReference>
<sequence length="187" mass="21044">MKFCSTCGTPTEVQIPEGDNRERSCCPGCGAIHYVNPKIVVGTIPTFHGKVLLCKRAIEPRLGFWTLPAGFMELNETTHQGAARETWEEAGAKIVLGPLFTMFDVIRADQVHLFFRAEMPSADYFAGEESLDVKLFSEEEIPWDELAFKTVSKTLSLFFADRKAGRYTLHTGDVFNHTDWTESQFKA</sequence>
<dbReference type="CDD" id="cd04511">
    <property type="entry name" value="NUDIX_Hydrolase"/>
    <property type="match status" value="1"/>
</dbReference>
<dbReference type="InterPro" id="IPR029401">
    <property type="entry name" value="Nudix_N"/>
</dbReference>
<dbReference type="GO" id="GO:0016787">
    <property type="term" value="F:hydrolase activity"/>
    <property type="evidence" value="ECO:0007669"/>
    <property type="project" value="UniProtKB-KW"/>
</dbReference>
<dbReference type="InterPro" id="IPR015797">
    <property type="entry name" value="NUDIX_hydrolase-like_dom_sf"/>
</dbReference>
<reference evidence="4" key="1">
    <citation type="submission" date="2022-07" db="EMBL/GenBank/DDBJ databases">
        <authorList>
            <person name="Xamxidin M."/>
        </authorList>
    </citation>
    <scope>NUCLEOTIDE SEQUENCE</scope>
    <source>
        <strain evidence="4">YS8-69</strain>
    </source>
</reference>
<evidence type="ECO:0000313" key="5">
    <source>
        <dbReference type="Proteomes" id="UP001165267"/>
    </source>
</evidence>
<accession>A0ABT1XLQ2</accession>
<dbReference type="InterPro" id="IPR020084">
    <property type="entry name" value="NUDIX_hydrolase_CS"/>
</dbReference>
<dbReference type="SUPFAM" id="SSF55811">
    <property type="entry name" value="Nudix"/>
    <property type="match status" value="1"/>
</dbReference>
<dbReference type="Pfam" id="PF00293">
    <property type="entry name" value="NUDIX"/>
    <property type="match status" value="1"/>
</dbReference>
<dbReference type="Gene3D" id="2.20.70.10">
    <property type="match status" value="1"/>
</dbReference>
<evidence type="ECO:0000313" key="4">
    <source>
        <dbReference type="EMBL" id="MCR2747034.1"/>
    </source>
</evidence>
<name>A0ABT1XLQ2_9BURK</name>
<dbReference type="Gene3D" id="3.90.79.10">
    <property type="entry name" value="Nucleoside Triphosphate Pyrophosphohydrolase"/>
    <property type="match status" value="1"/>
</dbReference>
<organism evidence="4 5">
    <name type="scientific">Limnobacter parvus</name>
    <dbReference type="NCBI Taxonomy" id="2939690"/>
    <lineage>
        <taxon>Bacteria</taxon>
        <taxon>Pseudomonadati</taxon>
        <taxon>Pseudomonadota</taxon>
        <taxon>Betaproteobacteria</taxon>
        <taxon>Burkholderiales</taxon>
        <taxon>Burkholderiaceae</taxon>
        <taxon>Limnobacter</taxon>
    </lineage>
</organism>
<dbReference type="Pfam" id="PF14803">
    <property type="entry name" value="Zn_ribbon_Nudix"/>
    <property type="match status" value="1"/>
</dbReference>
<dbReference type="PROSITE" id="PS51462">
    <property type="entry name" value="NUDIX"/>
    <property type="match status" value="1"/>
</dbReference>